<dbReference type="Pfam" id="PF19354">
    <property type="entry name" value="DUF5931"/>
    <property type="match status" value="1"/>
</dbReference>
<evidence type="ECO:0000259" key="5">
    <source>
        <dbReference type="Pfam" id="PF19354"/>
    </source>
</evidence>
<keyword evidence="2" id="KW-0418">Kinase</keyword>
<dbReference type="Proteomes" id="UP001500842">
    <property type="component" value="Unassembled WGS sequence"/>
</dbReference>
<keyword evidence="3" id="KW-0902">Two-component regulatory system</keyword>
<keyword evidence="7" id="KW-1185">Reference proteome</keyword>
<dbReference type="RefSeq" id="WP_141002949.1">
    <property type="nucleotide sequence ID" value="NZ_BAAAOR010000024.1"/>
</dbReference>
<name>A0ABN2AQ85_9ACTN</name>
<keyword evidence="4" id="KW-1133">Transmembrane helix</keyword>
<dbReference type="InterPro" id="IPR045975">
    <property type="entry name" value="DUF5931"/>
</dbReference>
<proteinExistence type="predicted"/>
<dbReference type="InterPro" id="IPR036890">
    <property type="entry name" value="HATPase_C_sf"/>
</dbReference>
<organism evidence="6 7">
    <name type="scientific">Nocardioides humi</name>
    <dbReference type="NCBI Taxonomy" id="449461"/>
    <lineage>
        <taxon>Bacteria</taxon>
        <taxon>Bacillati</taxon>
        <taxon>Actinomycetota</taxon>
        <taxon>Actinomycetes</taxon>
        <taxon>Propionibacteriales</taxon>
        <taxon>Nocardioidaceae</taxon>
        <taxon>Nocardioides</taxon>
    </lineage>
</organism>
<keyword evidence="1" id="KW-0808">Transferase</keyword>
<evidence type="ECO:0000313" key="7">
    <source>
        <dbReference type="Proteomes" id="UP001500842"/>
    </source>
</evidence>
<dbReference type="PANTHER" id="PTHR24421:SF61">
    <property type="entry name" value="OXYGEN SENSOR HISTIDINE KINASE NREB"/>
    <property type="match status" value="1"/>
</dbReference>
<reference evidence="6 7" key="1">
    <citation type="journal article" date="2019" name="Int. J. Syst. Evol. Microbiol.">
        <title>The Global Catalogue of Microorganisms (GCM) 10K type strain sequencing project: providing services to taxonomists for standard genome sequencing and annotation.</title>
        <authorList>
            <consortium name="The Broad Institute Genomics Platform"/>
            <consortium name="The Broad Institute Genome Sequencing Center for Infectious Disease"/>
            <person name="Wu L."/>
            <person name="Ma J."/>
        </authorList>
    </citation>
    <scope>NUCLEOTIDE SEQUENCE [LARGE SCALE GENOMIC DNA]</scope>
    <source>
        <strain evidence="6 7">JCM 14942</strain>
    </source>
</reference>
<evidence type="ECO:0000313" key="6">
    <source>
        <dbReference type="EMBL" id="GAA1523811.1"/>
    </source>
</evidence>
<gene>
    <name evidence="6" type="ORF">GCM10009788_29510</name>
</gene>
<evidence type="ECO:0000256" key="3">
    <source>
        <dbReference type="ARBA" id="ARBA00023012"/>
    </source>
</evidence>
<feature type="transmembrane region" description="Helical" evidence="4">
    <location>
        <begin position="130"/>
        <end position="147"/>
    </location>
</feature>
<sequence>MFRALAVLRVVVLGYAVVLNAYRNNFDHPVAGWTCVGVMVVATAAFGVVYAAPERRVPAVLLADLALAVALLLATPLVKGEWFRATIPGYWIVGALLAWGIRYGWRGGTVAGVLLGAVDLLSRAEVAQKDWGNVFLILLGGSMVGFVCESLKAMAAERDQAQREAAAAAERARLARAVHDGVLQVLALVQRQGGELGRAAGAQEQALRTLIRSQDAVTATSPDAAAGRADLAAALGALGSRPHTEVALPAGPVALSAHVVTELAAVVRACLDNVDVHVGADAAAWVLVEDLGDRVEVTVRDEGPGIADGRLAAAEQEGRLGVVESIRGRIRDLGGTAALDTGAYGTEWTLVVPRPPDGAR</sequence>
<evidence type="ECO:0000256" key="2">
    <source>
        <dbReference type="ARBA" id="ARBA00022777"/>
    </source>
</evidence>
<evidence type="ECO:0000256" key="1">
    <source>
        <dbReference type="ARBA" id="ARBA00022679"/>
    </source>
</evidence>
<dbReference type="Gene3D" id="1.20.5.1930">
    <property type="match status" value="1"/>
</dbReference>
<keyword evidence="4" id="KW-0812">Transmembrane</keyword>
<feature type="transmembrane region" description="Helical" evidence="4">
    <location>
        <begin position="90"/>
        <end position="118"/>
    </location>
</feature>
<feature type="transmembrane region" description="Helical" evidence="4">
    <location>
        <begin position="30"/>
        <end position="52"/>
    </location>
</feature>
<comment type="caution">
    <text evidence="6">The sequence shown here is derived from an EMBL/GenBank/DDBJ whole genome shotgun (WGS) entry which is preliminary data.</text>
</comment>
<dbReference type="InterPro" id="IPR050482">
    <property type="entry name" value="Sensor_HK_TwoCompSys"/>
</dbReference>
<feature type="domain" description="DUF5931" evidence="5">
    <location>
        <begin position="1"/>
        <end position="152"/>
    </location>
</feature>
<dbReference type="Gene3D" id="3.30.565.10">
    <property type="entry name" value="Histidine kinase-like ATPase, C-terminal domain"/>
    <property type="match status" value="1"/>
</dbReference>
<dbReference type="SUPFAM" id="SSF55874">
    <property type="entry name" value="ATPase domain of HSP90 chaperone/DNA topoisomerase II/histidine kinase"/>
    <property type="match status" value="1"/>
</dbReference>
<evidence type="ECO:0000256" key="4">
    <source>
        <dbReference type="SAM" id="Phobius"/>
    </source>
</evidence>
<feature type="transmembrane region" description="Helical" evidence="4">
    <location>
        <begin position="59"/>
        <end position="78"/>
    </location>
</feature>
<dbReference type="PANTHER" id="PTHR24421">
    <property type="entry name" value="NITRATE/NITRITE SENSOR PROTEIN NARX-RELATED"/>
    <property type="match status" value="1"/>
</dbReference>
<dbReference type="EMBL" id="BAAAOR010000024">
    <property type="protein sequence ID" value="GAA1523811.1"/>
    <property type="molecule type" value="Genomic_DNA"/>
</dbReference>
<protein>
    <submittedName>
        <fullName evidence="6">DUF5931 domain-containing protein</fullName>
    </submittedName>
</protein>
<keyword evidence="4" id="KW-0472">Membrane</keyword>
<accession>A0ABN2AQ85</accession>
<dbReference type="NCBIfam" id="NF047322">
    <property type="entry name" value="HK_morpho_MacS"/>
    <property type="match status" value="1"/>
</dbReference>